<dbReference type="FunFam" id="3.40.47.10:FF:000025">
    <property type="entry name" value="Chalcone synthase 2"/>
    <property type="match status" value="1"/>
</dbReference>
<dbReference type="PROSITE" id="PS00441">
    <property type="entry name" value="CHALCONE_SYNTH"/>
    <property type="match status" value="1"/>
</dbReference>
<dbReference type="EMBL" id="OZ034821">
    <property type="protein sequence ID" value="CAL1405437.1"/>
    <property type="molecule type" value="Genomic_DNA"/>
</dbReference>
<keyword evidence="7" id="KW-1185">Reference proteome</keyword>
<dbReference type="Proteomes" id="UP001497516">
    <property type="component" value="Chromosome 8"/>
</dbReference>
<evidence type="ECO:0000259" key="4">
    <source>
        <dbReference type="Pfam" id="PF00195"/>
    </source>
</evidence>
<dbReference type="AlphaFoldDB" id="A0AAV2G5B3"/>
<dbReference type="InterPro" id="IPR001099">
    <property type="entry name" value="Chalcone/stilbene_synt_N"/>
</dbReference>
<dbReference type="InterPro" id="IPR018088">
    <property type="entry name" value="Chalcone/stilbene_synthase_AS"/>
</dbReference>
<dbReference type="SUPFAM" id="SSF53901">
    <property type="entry name" value="Thiolase-like"/>
    <property type="match status" value="2"/>
</dbReference>
<evidence type="ECO:0000313" key="7">
    <source>
        <dbReference type="Proteomes" id="UP001497516"/>
    </source>
</evidence>
<protein>
    <recommendedName>
        <fullName evidence="8">Chalcone synthase</fullName>
    </recommendedName>
</protein>
<dbReference type="InterPro" id="IPR016039">
    <property type="entry name" value="Thiolase-like"/>
</dbReference>
<name>A0AAV2G5B3_9ROSI</name>
<dbReference type="InterPro" id="IPR011141">
    <property type="entry name" value="Polyketide_synthase_type-III"/>
</dbReference>
<gene>
    <name evidence="6" type="ORF">LTRI10_LOCUS45223</name>
</gene>
<dbReference type="GO" id="GO:0030639">
    <property type="term" value="P:polyketide biosynthetic process"/>
    <property type="evidence" value="ECO:0007669"/>
    <property type="project" value="TreeGrafter"/>
</dbReference>
<feature type="active site" description="Acyl-thioester intermediate" evidence="2">
    <location>
        <position position="160"/>
    </location>
</feature>
<proteinExistence type="inferred from homology"/>
<evidence type="ECO:0000259" key="5">
    <source>
        <dbReference type="Pfam" id="PF02797"/>
    </source>
</evidence>
<dbReference type="FunFam" id="3.40.47.10:FF:000014">
    <property type="entry name" value="Chalcone synthase 1"/>
    <property type="match status" value="1"/>
</dbReference>
<reference evidence="6 7" key="1">
    <citation type="submission" date="2024-04" db="EMBL/GenBank/DDBJ databases">
        <authorList>
            <person name="Fracassetti M."/>
        </authorList>
    </citation>
    <scope>NUCLEOTIDE SEQUENCE [LARGE SCALE GENOMIC DNA]</scope>
</reference>
<dbReference type="PANTHER" id="PTHR11877">
    <property type="entry name" value="HYDROXYMETHYLGLUTARYL-COA SYNTHASE"/>
    <property type="match status" value="1"/>
</dbReference>
<feature type="domain" description="Chalcone/stilbene synthase C-terminal" evidence="5">
    <location>
        <begin position="236"/>
        <end position="381"/>
    </location>
</feature>
<evidence type="ECO:0000256" key="1">
    <source>
        <dbReference type="ARBA" id="ARBA00005531"/>
    </source>
</evidence>
<evidence type="ECO:0000313" key="6">
    <source>
        <dbReference type="EMBL" id="CAL1405437.1"/>
    </source>
</evidence>
<evidence type="ECO:0000256" key="2">
    <source>
        <dbReference type="PIRSR" id="PIRSR000451-1"/>
    </source>
</evidence>
<dbReference type="Pfam" id="PF00195">
    <property type="entry name" value="Chal_sti_synt_N"/>
    <property type="match status" value="1"/>
</dbReference>
<evidence type="ECO:0000256" key="3">
    <source>
        <dbReference type="RuleBase" id="RU003633"/>
    </source>
</evidence>
<dbReference type="GO" id="GO:0016747">
    <property type="term" value="F:acyltransferase activity, transferring groups other than amino-acyl groups"/>
    <property type="evidence" value="ECO:0007669"/>
    <property type="project" value="InterPro"/>
</dbReference>
<dbReference type="PIRSF" id="PIRSF000451">
    <property type="entry name" value="PKS_III"/>
    <property type="match status" value="1"/>
</dbReference>
<comment type="similarity">
    <text evidence="1 3">Belongs to the thiolase-like superfamily. Chalcone/stilbene synthases family.</text>
</comment>
<accession>A0AAV2G5B3</accession>
<keyword evidence="3" id="KW-0808">Transferase</keyword>
<organism evidence="6 7">
    <name type="scientific">Linum trigynum</name>
    <dbReference type="NCBI Taxonomy" id="586398"/>
    <lineage>
        <taxon>Eukaryota</taxon>
        <taxon>Viridiplantae</taxon>
        <taxon>Streptophyta</taxon>
        <taxon>Embryophyta</taxon>
        <taxon>Tracheophyta</taxon>
        <taxon>Spermatophyta</taxon>
        <taxon>Magnoliopsida</taxon>
        <taxon>eudicotyledons</taxon>
        <taxon>Gunneridae</taxon>
        <taxon>Pentapetalae</taxon>
        <taxon>rosids</taxon>
        <taxon>fabids</taxon>
        <taxon>Malpighiales</taxon>
        <taxon>Linaceae</taxon>
        <taxon>Linum</taxon>
    </lineage>
</organism>
<keyword evidence="3" id="KW-0012">Acyltransferase</keyword>
<sequence>MSTADGVWKAQPATIMAIGTANPPNCFLQATFPDCYFRATNNQHQSELKAKFERICEKSMIKKRYLHMTEELVLKNPNLASYMASSLDERQDMVVAEVPKLGEAAAIKAIKEWGRPQSEITHLIFSTSTCGNMPGADYQLIKLLGLSLCINRFMIYQQGCFGGGTGLRLAKDLAENNRGARVLVVWSEITTISFRGPPNGSEDVSTLVGQALFGDGAAAVIVGSHPICRVEKALFEVVSAGQTTVPGSDGAIVGRTREAGLVYHLSKSLSDLVAQNIETCLAEAFKSHGISNWNSIFWAVHPGGPKILDKIEARLSLQPKKLRATRHVLAEYGNMWSGSVIFVLDEIRKNLAQDVLKTSGWGVLLGFGPGLTIETVVLRNVIA</sequence>
<dbReference type="CDD" id="cd00831">
    <property type="entry name" value="CHS_like"/>
    <property type="match status" value="1"/>
</dbReference>
<dbReference type="PANTHER" id="PTHR11877:SF80">
    <property type="entry name" value="CHALCONE SYNTHASE 1"/>
    <property type="match status" value="1"/>
</dbReference>
<dbReference type="InterPro" id="IPR012328">
    <property type="entry name" value="Chalcone/stilbene_synt_C"/>
</dbReference>
<feature type="domain" description="Chalcone/stilbene synthase N-terminal" evidence="4">
    <location>
        <begin position="10"/>
        <end position="226"/>
    </location>
</feature>
<dbReference type="Pfam" id="PF02797">
    <property type="entry name" value="Chal_sti_synt_C"/>
    <property type="match status" value="1"/>
</dbReference>
<evidence type="ECO:0008006" key="8">
    <source>
        <dbReference type="Google" id="ProtNLM"/>
    </source>
</evidence>
<dbReference type="Gene3D" id="3.40.47.10">
    <property type="match status" value="2"/>
</dbReference>